<dbReference type="SUPFAM" id="SSF158446">
    <property type="entry name" value="IVS-encoded protein-like"/>
    <property type="match status" value="1"/>
</dbReference>
<evidence type="ECO:0000313" key="2">
    <source>
        <dbReference type="Proteomes" id="UP000317369"/>
    </source>
</evidence>
<dbReference type="KEGG" id="pcor:KS4_27320"/>
<dbReference type="RefSeq" id="WP_145078831.1">
    <property type="nucleotide sequence ID" value="NZ_CP036425.1"/>
</dbReference>
<gene>
    <name evidence="1" type="ORF">KS4_27320</name>
</gene>
<sequence>MTTHKPYEKLRLWQLAMDLVEKSYRLTRDFPVEEKSGLSALIRRNIMTLPSRIAEAHNAPCTQSSSAILKSAQESLLEFETALLLCRRMHMISNWSTRRLRKRAQHLTNLIDHELSLLVQTAPETPSAAS</sequence>
<dbReference type="OrthoDB" id="276165at2"/>
<proteinExistence type="predicted"/>
<dbReference type="InterPro" id="IPR012657">
    <property type="entry name" value="23S_rRNA-intervening_sequence"/>
</dbReference>
<dbReference type="EMBL" id="CP036425">
    <property type="protein sequence ID" value="QDU34661.1"/>
    <property type="molecule type" value="Genomic_DNA"/>
</dbReference>
<dbReference type="PANTHER" id="PTHR38471:SF2">
    <property type="entry name" value="FOUR HELIX BUNDLE PROTEIN"/>
    <property type="match status" value="1"/>
</dbReference>
<organism evidence="1 2">
    <name type="scientific">Poriferisphaera corsica</name>
    <dbReference type="NCBI Taxonomy" id="2528020"/>
    <lineage>
        <taxon>Bacteria</taxon>
        <taxon>Pseudomonadati</taxon>
        <taxon>Planctomycetota</taxon>
        <taxon>Phycisphaerae</taxon>
        <taxon>Phycisphaerales</taxon>
        <taxon>Phycisphaeraceae</taxon>
        <taxon>Poriferisphaera</taxon>
    </lineage>
</organism>
<protein>
    <recommendedName>
        <fullName evidence="3">Four helix bundle protein</fullName>
    </recommendedName>
</protein>
<dbReference type="Gene3D" id="1.20.1440.60">
    <property type="entry name" value="23S rRNA-intervening sequence"/>
    <property type="match status" value="1"/>
</dbReference>
<dbReference type="PANTHER" id="PTHR38471">
    <property type="entry name" value="FOUR HELIX BUNDLE PROTEIN"/>
    <property type="match status" value="1"/>
</dbReference>
<reference evidence="1 2" key="1">
    <citation type="submission" date="2019-02" db="EMBL/GenBank/DDBJ databases">
        <title>Deep-cultivation of Planctomycetes and their phenomic and genomic characterization uncovers novel biology.</title>
        <authorList>
            <person name="Wiegand S."/>
            <person name="Jogler M."/>
            <person name="Boedeker C."/>
            <person name="Pinto D."/>
            <person name="Vollmers J."/>
            <person name="Rivas-Marin E."/>
            <person name="Kohn T."/>
            <person name="Peeters S.H."/>
            <person name="Heuer A."/>
            <person name="Rast P."/>
            <person name="Oberbeckmann S."/>
            <person name="Bunk B."/>
            <person name="Jeske O."/>
            <person name="Meyerdierks A."/>
            <person name="Storesund J.E."/>
            <person name="Kallscheuer N."/>
            <person name="Luecker S."/>
            <person name="Lage O.M."/>
            <person name="Pohl T."/>
            <person name="Merkel B.J."/>
            <person name="Hornburger P."/>
            <person name="Mueller R.-W."/>
            <person name="Bruemmer F."/>
            <person name="Labrenz M."/>
            <person name="Spormann A.M."/>
            <person name="Op den Camp H."/>
            <person name="Overmann J."/>
            <person name="Amann R."/>
            <person name="Jetten M.S.M."/>
            <person name="Mascher T."/>
            <person name="Medema M.H."/>
            <person name="Devos D.P."/>
            <person name="Kaster A.-K."/>
            <person name="Ovreas L."/>
            <person name="Rohde M."/>
            <person name="Galperin M.Y."/>
            <person name="Jogler C."/>
        </authorList>
    </citation>
    <scope>NUCLEOTIDE SEQUENCE [LARGE SCALE GENOMIC DNA]</scope>
    <source>
        <strain evidence="1 2">KS4</strain>
    </source>
</reference>
<dbReference type="AlphaFoldDB" id="A0A517YWP9"/>
<dbReference type="NCBIfam" id="TIGR02436">
    <property type="entry name" value="four helix bundle protein"/>
    <property type="match status" value="1"/>
</dbReference>
<dbReference type="Proteomes" id="UP000317369">
    <property type="component" value="Chromosome"/>
</dbReference>
<evidence type="ECO:0000313" key="1">
    <source>
        <dbReference type="EMBL" id="QDU34661.1"/>
    </source>
</evidence>
<keyword evidence="2" id="KW-1185">Reference proteome</keyword>
<dbReference type="InterPro" id="IPR036583">
    <property type="entry name" value="23S_rRNA_IVS_sf"/>
</dbReference>
<dbReference type="Pfam" id="PF05635">
    <property type="entry name" value="23S_rRNA_IVP"/>
    <property type="match status" value="1"/>
</dbReference>
<name>A0A517YWP9_9BACT</name>
<accession>A0A517YWP9</accession>
<evidence type="ECO:0008006" key="3">
    <source>
        <dbReference type="Google" id="ProtNLM"/>
    </source>
</evidence>